<evidence type="ECO:0000256" key="1">
    <source>
        <dbReference type="SAM" id="Coils"/>
    </source>
</evidence>
<feature type="domain" description="DAD" evidence="3">
    <location>
        <begin position="967"/>
        <end position="1000"/>
    </location>
</feature>
<dbReference type="Gene3D" id="1.10.238.150">
    <property type="entry name" value="Formin, FH3 diaphanous domain"/>
    <property type="match status" value="1"/>
</dbReference>
<dbReference type="SUPFAM" id="SSF48371">
    <property type="entry name" value="ARM repeat"/>
    <property type="match status" value="1"/>
</dbReference>
<dbReference type="Pfam" id="PF02181">
    <property type="entry name" value="FH2"/>
    <property type="match status" value="1"/>
</dbReference>
<reference evidence="6" key="1">
    <citation type="submission" date="2022-11" db="EMBL/GenBank/DDBJ databases">
        <title>Centuries of genome instability and evolution in soft-shell clam transmissible cancer (bioRxiv).</title>
        <authorList>
            <person name="Hart S.F.M."/>
            <person name="Yonemitsu M.A."/>
            <person name="Giersch R.M."/>
            <person name="Beal B.F."/>
            <person name="Arriagada G."/>
            <person name="Davis B.W."/>
            <person name="Ostrander E.A."/>
            <person name="Goff S.P."/>
            <person name="Metzger M.J."/>
        </authorList>
    </citation>
    <scope>NUCLEOTIDE SEQUENCE</scope>
    <source>
        <strain evidence="6">MELC-2E11</strain>
        <tissue evidence="6">Siphon/mantle</tissue>
    </source>
</reference>
<evidence type="ECO:0000259" key="4">
    <source>
        <dbReference type="PROSITE" id="PS51232"/>
    </source>
</evidence>
<dbReference type="Pfam" id="PF06367">
    <property type="entry name" value="Drf_FH3"/>
    <property type="match status" value="1"/>
</dbReference>
<feature type="compositionally biased region" description="Basic and acidic residues" evidence="2">
    <location>
        <begin position="604"/>
        <end position="614"/>
    </location>
</feature>
<organism evidence="6 7">
    <name type="scientific">Mya arenaria</name>
    <name type="common">Soft-shell clam</name>
    <dbReference type="NCBI Taxonomy" id="6604"/>
    <lineage>
        <taxon>Eukaryota</taxon>
        <taxon>Metazoa</taxon>
        <taxon>Spiralia</taxon>
        <taxon>Lophotrochozoa</taxon>
        <taxon>Mollusca</taxon>
        <taxon>Bivalvia</taxon>
        <taxon>Autobranchia</taxon>
        <taxon>Heteroconchia</taxon>
        <taxon>Euheterodonta</taxon>
        <taxon>Imparidentia</taxon>
        <taxon>Neoheterodontei</taxon>
        <taxon>Myida</taxon>
        <taxon>Myoidea</taxon>
        <taxon>Myidae</taxon>
        <taxon>Mya</taxon>
    </lineage>
</organism>
<dbReference type="PROSITE" id="PS51444">
    <property type="entry name" value="FH2"/>
    <property type="match status" value="1"/>
</dbReference>
<dbReference type="InterPro" id="IPR010473">
    <property type="entry name" value="GTPase-bd"/>
</dbReference>
<dbReference type="InterPro" id="IPR042201">
    <property type="entry name" value="FH2_Formin_sf"/>
</dbReference>
<dbReference type="InterPro" id="IPR014768">
    <property type="entry name" value="GBD/FH3_dom"/>
</dbReference>
<evidence type="ECO:0000313" key="6">
    <source>
        <dbReference type="EMBL" id="WAR19184.1"/>
    </source>
</evidence>
<feature type="domain" description="FH2" evidence="5">
    <location>
        <begin position="550"/>
        <end position="943"/>
    </location>
</feature>
<dbReference type="InterPro" id="IPR051425">
    <property type="entry name" value="Formin_Homology"/>
</dbReference>
<dbReference type="InterPro" id="IPR015425">
    <property type="entry name" value="FH2_Formin"/>
</dbReference>
<gene>
    <name evidence="6" type="ORF">MAR_001022</name>
</gene>
<evidence type="ECO:0000259" key="5">
    <source>
        <dbReference type="PROSITE" id="PS51444"/>
    </source>
</evidence>
<feature type="region of interest" description="Disordered" evidence="2">
    <location>
        <begin position="602"/>
        <end position="624"/>
    </location>
</feature>
<dbReference type="Gene3D" id="1.20.58.2220">
    <property type="entry name" value="Formin, FH2 domain"/>
    <property type="match status" value="1"/>
</dbReference>
<dbReference type="InterPro" id="IPR016024">
    <property type="entry name" value="ARM-type_fold"/>
</dbReference>
<dbReference type="SMART" id="SM00498">
    <property type="entry name" value="FH2"/>
    <property type="match status" value="1"/>
</dbReference>
<proteinExistence type="predicted"/>
<feature type="coiled-coil region" evidence="1">
    <location>
        <begin position="388"/>
        <end position="478"/>
    </location>
</feature>
<dbReference type="SUPFAM" id="SSF101447">
    <property type="entry name" value="Formin homology 2 domain (FH2 domain)"/>
    <property type="match status" value="1"/>
</dbReference>
<keyword evidence="7" id="KW-1185">Reference proteome</keyword>
<dbReference type="PROSITE" id="PS51232">
    <property type="entry name" value="GBD_FH3"/>
    <property type="match status" value="1"/>
</dbReference>
<evidence type="ECO:0000256" key="2">
    <source>
        <dbReference type="SAM" id="MobiDB-lite"/>
    </source>
</evidence>
<dbReference type="SMART" id="SM01139">
    <property type="entry name" value="Drf_FH3"/>
    <property type="match status" value="1"/>
</dbReference>
<dbReference type="InterPro" id="IPR011989">
    <property type="entry name" value="ARM-like"/>
</dbReference>
<dbReference type="Proteomes" id="UP001164746">
    <property type="component" value="Chromosome 11"/>
</dbReference>
<dbReference type="InterPro" id="IPR010472">
    <property type="entry name" value="FH3_dom"/>
</dbReference>
<accession>A0ABY7FCT7</accession>
<feature type="compositionally biased region" description="Pro residues" evidence="2">
    <location>
        <begin position="516"/>
        <end position="539"/>
    </location>
</feature>
<protein>
    <submittedName>
        <fullName evidence="6">DAAM2-like protein</fullName>
    </submittedName>
</protein>
<dbReference type="Pfam" id="PF06371">
    <property type="entry name" value="Drf_GBD"/>
    <property type="match status" value="1"/>
</dbReference>
<keyword evidence="1" id="KW-0175">Coiled coil</keyword>
<dbReference type="PANTHER" id="PTHR45725:SF1">
    <property type="entry name" value="DISHEVELLED ASSOCIATED ACTIVATOR OF MORPHOGENESIS, ISOFORM D"/>
    <property type="match status" value="1"/>
</dbReference>
<sequence length="1012" mass="115836">MPGKQTLCCCFGGRPPDIKYEMDGAMTMKPMTVDIPMPTDENELNSKFEELVAELDLDKTHRDAMFSLPPEKKWQIYCSKKQGMGDANCPDYYIERINAMTCIISYNEEEMELRETTVENLKTALRTQPMSFVTQFLEFDGVQCLDGFLLRMDYKIAESRAHVLAHPNSVNIIAQSLSADNIKTKISVFEILGAMCLVPGGHRRVLEAMLHYQKYACERTRFQSLVYDLERSTGVYREEVNLKTAIMSFINAILRCGPGKDYLEFRLHLRYEFLIHLEFFEMMRNDDEKVLAKKFEGAHIDTKSASSMFELLRKKLFMTPAYTNMLSLLQHLLLIPYANTSFTTGMWLLIDKIIQQVVLQKDGKDHDYETLEINVRKTILMLTNETDIKSYQQKLREVEKAHDDLQSKLTKKEREAEVRHQEKEELLDTVNKMKTKLEKETAALSETRQQINDLGRYVEELKAQLEAERGERMKLQHLVKTGSLPDDAKVGLSTSTMIQGVLPTSFISPAPRGGAVPPPPPPPGMVPPPPPAPGAPPLPSMFGKPGGAQRKNVPKPKQPLKSFNWTKLDDNKIKDTIWTDIDDTKLYSLLDLQDFENTFSAYQKKSDDSEDTRTSGKSPPKNKELSVIDGRRAQNCTILLSKLKISNEEIRAAILSMDEHEDIPKDMLEQLLKYVPTPEEMQLLSELGSETENLARADKFLFEMGKMTHYEQRVKALYFKKKYQDRMSDIKPRIEAVYEGSKQLMKSRRLKKLLEIVLAFGNYMNRGQRGNARGFTVTSLKNMMDTKSSINKQVTLLHYMVDTVEKRFPDVLKIGTDLSFIKTASKLDKELGTLRAGLKEIEKELAYFQHHTPAYGDRFISVMSQFATVATYNFSDVEEAHAEMKQKFETCQKCFGIQDGGQPDEFFGNFSSFMTSMADARDENERIRKQKEEDEKRAHLEEKLRKEREQRSLKRGNGMVNGQVNGSDKGEFDDLVSALRTGDIFGEDMAKMKIRNKKRISAAVNTSRERVS</sequence>
<dbReference type="EMBL" id="CP111022">
    <property type="protein sequence ID" value="WAR19184.1"/>
    <property type="molecule type" value="Genomic_DNA"/>
</dbReference>
<dbReference type="PROSITE" id="PS51231">
    <property type="entry name" value="DAD"/>
    <property type="match status" value="1"/>
</dbReference>
<evidence type="ECO:0000259" key="3">
    <source>
        <dbReference type="PROSITE" id="PS51231"/>
    </source>
</evidence>
<name>A0ABY7FCT7_MYAAR</name>
<feature type="region of interest" description="Disordered" evidence="2">
    <location>
        <begin position="508"/>
        <end position="562"/>
    </location>
</feature>
<dbReference type="PANTHER" id="PTHR45725">
    <property type="entry name" value="FORMIN HOMOLOGY 2 FAMILY MEMBER"/>
    <property type="match status" value="1"/>
</dbReference>
<dbReference type="InterPro" id="IPR014767">
    <property type="entry name" value="DAD_dom"/>
</dbReference>
<evidence type="ECO:0000313" key="7">
    <source>
        <dbReference type="Proteomes" id="UP001164746"/>
    </source>
</evidence>
<dbReference type="Gene3D" id="1.25.10.10">
    <property type="entry name" value="Leucine-rich Repeat Variant"/>
    <property type="match status" value="2"/>
</dbReference>
<feature type="region of interest" description="Disordered" evidence="2">
    <location>
        <begin position="944"/>
        <end position="967"/>
    </location>
</feature>
<feature type="domain" description="GBD/FH3" evidence="4">
    <location>
        <begin position="36"/>
        <end position="365"/>
    </location>
</feature>
<dbReference type="SMART" id="SM01140">
    <property type="entry name" value="Drf_GBD"/>
    <property type="match status" value="1"/>
</dbReference>